<feature type="active site" description="Proton donor" evidence="3">
    <location>
        <position position="146"/>
    </location>
</feature>
<evidence type="ECO:0000256" key="3">
    <source>
        <dbReference type="PIRSR" id="PIRSR610905-1"/>
    </source>
</evidence>
<dbReference type="RefSeq" id="WP_226391811.1">
    <property type="nucleotide sequence ID" value="NZ_JADCKB010000002.1"/>
</dbReference>
<reference evidence="5" key="1">
    <citation type="submission" date="2020-10" db="EMBL/GenBank/DDBJ databases">
        <title>ChiBAC.</title>
        <authorList>
            <person name="Zenner C."/>
            <person name="Hitch T.C.A."/>
            <person name="Clavel T."/>
        </authorList>
    </citation>
    <scope>NUCLEOTIDE SEQUENCE</scope>
    <source>
        <strain evidence="5">DSM 107454</strain>
    </source>
</reference>
<organism evidence="5 6">
    <name type="scientific">Ructibacterium gallinarum</name>
    <dbReference type="NCBI Taxonomy" id="2779355"/>
    <lineage>
        <taxon>Bacteria</taxon>
        <taxon>Bacillati</taxon>
        <taxon>Bacillota</taxon>
        <taxon>Clostridia</taxon>
        <taxon>Eubacteriales</taxon>
        <taxon>Oscillospiraceae</taxon>
        <taxon>Ructibacterium</taxon>
    </lineage>
</organism>
<dbReference type="InterPro" id="IPR052369">
    <property type="entry name" value="UG_Glycosaminoglycan_Hydrolase"/>
</dbReference>
<evidence type="ECO:0000313" key="5">
    <source>
        <dbReference type="EMBL" id="MBE5039248.1"/>
    </source>
</evidence>
<evidence type="ECO:0000256" key="1">
    <source>
        <dbReference type="ARBA" id="ARBA00022801"/>
    </source>
</evidence>
<feature type="active site" description="Nucleophile" evidence="3">
    <location>
        <position position="90"/>
    </location>
</feature>
<dbReference type="EMBL" id="JADCKB010000002">
    <property type="protein sequence ID" value="MBE5039248.1"/>
    <property type="molecule type" value="Genomic_DNA"/>
</dbReference>
<sequence>MYQTWAEETMKRILNKLNTTLPEIGAGFPHACKDMVYNQGTPHWWTNGFWPGMLWIAYQQTKDEKFLTTAQEIEEKMDVVLDEYYNVDHDAGFLWMLSACADYKITGNEESRRRCMKAAAFLASRFNLKGSFIQAWNQPNGWAIIDCCMNLTLLYWASKALDNPRFRHIAHAHARTVIEYFVRKDGSVNHVLSFDPETGEFIESLHGQAARPDSAWSRGTAWALYGLPLSYRATGDTEILEAAKRVANFYLANLPEDYVAHWDFRVARNADTPRDSSAAACGACGLLELSDHVSDFEKPLYRDAAYHILKSLTDHYSNFDNKKQCILNEATENFPSGQNINAGLIYGDYFYVEGISRLMGNKDIFWYE</sequence>
<feature type="binding site" evidence="4">
    <location>
        <position position="336"/>
    </location>
    <ligand>
        <name>substrate</name>
    </ligand>
</feature>
<feature type="binding site" evidence="4">
    <location>
        <position position="218"/>
    </location>
    <ligand>
        <name>substrate</name>
    </ligand>
</feature>
<dbReference type="Proteomes" id="UP000806542">
    <property type="component" value="Unassembled WGS sequence"/>
</dbReference>
<dbReference type="Gene3D" id="1.50.10.10">
    <property type="match status" value="1"/>
</dbReference>
<dbReference type="GO" id="GO:0000272">
    <property type="term" value="P:polysaccharide catabolic process"/>
    <property type="evidence" value="ECO:0007669"/>
    <property type="project" value="TreeGrafter"/>
</dbReference>
<dbReference type="InterPro" id="IPR012341">
    <property type="entry name" value="6hp_glycosidase-like_sf"/>
</dbReference>
<dbReference type="InterPro" id="IPR008928">
    <property type="entry name" value="6-hairpin_glycosidase_sf"/>
</dbReference>
<evidence type="ECO:0000313" key="6">
    <source>
        <dbReference type="Proteomes" id="UP000806542"/>
    </source>
</evidence>
<proteinExistence type="inferred from homology"/>
<protein>
    <submittedName>
        <fullName evidence="5">Glycoside hydrolase family 88 protein</fullName>
    </submittedName>
</protein>
<feature type="binding site" evidence="4">
    <location>
        <position position="90"/>
    </location>
    <ligand>
        <name>substrate</name>
    </ligand>
</feature>
<keyword evidence="1 5" id="KW-0378">Hydrolase</keyword>
<evidence type="ECO:0000256" key="2">
    <source>
        <dbReference type="ARBA" id="ARBA00038358"/>
    </source>
</evidence>
<accession>A0A9D5M0K2</accession>
<dbReference type="PANTHER" id="PTHR36845">
    <property type="entry name" value="HYDROLASE, PUTATIVE (AFU_ORTHOLOGUE AFUA_7G05090)-RELATED"/>
    <property type="match status" value="1"/>
</dbReference>
<evidence type="ECO:0000256" key="4">
    <source>
        <dbReference type="PIRSR" id="PIRSR610905-2"/>
    </source>
</evidence>
<gene>
    <name evidence="5" type="ORF">INF28_02025</name>
</gene>
<keyword evidence="6" id="KW-1185">Reference proteome</keyword>
<feature type="binding site" evidence="4">
    <location>
        <position position="146"/>
    </location>
    <ligand>
        <name>substrate</name>
    </ligand>
</feature>
<dbReference type="Pfam" id="PF07470">
    <property type="entry name" value="Glyco_hydro_88"/>
    <property type="match status" value="1"/>
</dbReference>
<dbReference type="PANTHER" id="PTHR36845:SF1">
    <property type="entry name" value="HYDROLASE, PUTATIVE (AFU_ORTHOLOGUE AFUA_7G05090)-RELATED"/>
    <property type="match status" value="1"/>
</dbReference>
<feature type="binding site" evidence="4">
    <location>
        <position position="222"/>
    </location>
    <ligand>
        <name>substrate</name>
    </ligand>
</feature>
<comment type="similarity">
    <text evidence="2">Belongs to the glycosyl hydrolase 88 family.</text>
</comment>
<dbReference type="GO" id="GO:0052757">
    <property type="term" value="F:chondroitin hydrolase activity"/>
    <property type="evidence" value="ECO:0007669"/>
    <property type="project" value="TreeGrafter"/>
</dbReference>
<dbReference type="InterPro" id="IPR010905">
    <property type="entry name" value="Glyco_hydro_88"/>
</dbReference>
<dbReference type="AlphaFoldDB" id="A0A9D5M0K2"/>
<name>A0A9D5M0K2_9FIRM</name>
<dbReference type="SUPFAM" id="SSF48208">
    <property type="entry name" value="Six-hairpin glycosidases"/>
    <property type="match status" value="1"/>
</dbReference>
<comment type="caution">
    <text evidence="5">The sequence shown here is derived from an EMBL/GenBank/DDBJ whole genome shotgun (WGS) entry which is preliminary data.</text>
</comment>